<accession>A0AA91J9V9</accession>
<proteinExistence type="predicted"/>
<dbReference type="Pfam" id="PF01464">
    <property type="entry name" value="SLT"/>
    <property type="match status" value="1"/>
</dbReference>
<dbReference type="InterPro" id="IPR008258">
    <property type="entry name" value="Transglycosylase_SLT_dom_1"/>
</dbReference>
<name>A0AA91J9V9_FAUOS</name>
<sequence length="238" mass="25957">MLDLALTQQCASAVPTITTNSIVRQESTFNPYAIGIAGGLKNQPKSYAEAVATASDLIRKGYNIDMGLAQINSSNLGKLGLSVSQVFEPCTNLNAMQKIFVGCYNGATKLTSDRQLAIRMAFSCYNTGNYSKGFSNGYVQKIIRNHDYFKTIIPQKYQYATSSSPSYVAQSTKPINNSTSVLKAEATPAVAYSIKQNISQPQNLDQYLAKNDVATATIENPEGEKPKASQSWDVFKNF</sequence>
<dbReference type="SUPFAM" id="SSF53955">
    <property type="entry name" value="Lysozyme-like"/>
    <property type="match status" value="1"/>
</dbReference>
<evidence type="ECO:0000259" key="1">
    <source>
        <dbReference type="Pfam" id="PF01464"/>
    </source>
</evidence>
<dbReference type="InterPro" id="IPR023346">
    <property type="entry name" value="Lysozyme-like_dom_sf"/>
</dbReference>
<reference evidence="2" key="1">
    <citation type="submission" date="2016-06" db="EMBL/GenBank/DDBJ databases">
        <title>Draft genome of Moraxella osloensis CCUG 67237.</title>
        <authorList>
            <person name="Salva-Serra F."/>
            <person name="Engstrom-Jakobsson H."/>
            <person name="Thorell K."/>
            <person name="Gonzales-Siles L."/>
            <person name="Karlsson R."/>
            <person name="Boulund F."/>
            <person name="Engstrand L."/>
            <person name="Kristiansson E."/>
            <person name="Moore E."/>
        </authorList>
    </citation>
    <scope>NUCLEOTIDE SEQUENCE [LARGE SCALE GENOMIC DNA]</scope>
    <source>
        <strain evidence="2">CCUG 67237</strain>
    </source>
</reference>
<dbReference type="Gene3D" id="1.10.530.10">
    <property type="match status" value="1"/>
</dbReference>
<gene>
    <name evidence="2" type="ORF">A9299_10125</name>
</gene>
<feature type="domain" description="Transglycosylase SLT" evidence="1">
    <location>
        <begin position="9"/>
        <end position="139"/>
    </location>
</feature>
<comment type="caution">
    <text evidence="2">The sequence shown here is derived from an EMBL/GenBank/DDBJ whole genome shotgun (WGS) entry which is preliminary data.</text>
</comment>
<organism evidence="2">
    <name type="scientific">Faucicola osloensis</name>
    <name type="common">Moraxella osloensis</name>
    <dbReference type="NCBI Taxonomy" id="34062"/>
    <lineage>
        <taxon>Bacteria</taxon>
        <taxon>Pseudomonadati</taxon>
        <taxon>Pseudomonadota</taxon>
        <taxon>Gammaproteobacteria</taxon>
        <taxon>Moraxellales</taxon>
        <taxon>Moraxellaceae</taxon>
        <taxon>Faucicola</taxon>
    </lineage>
</organism>
<protein>
    <recommendedName>
        <fullName evidence="1">Transglycosylase SLT domain-containing protein</fullName>
    </recommendedName>
</protein>
<dbReference type="AlphaFoldDB" id="A0AA91J9V9"/>
<dbReference type="CDD" id="cd16892">
    <property type="entry name" value="LT_VirB1-like"/>
    <property type="match status" value="1"/>
</dbReference>
<evidence type="ECO:0000313" key="2">
    <source>
        <dbReference type="EMBL" id="OBX64352.1"/>
    </source>
</evidence>
<dbReference type="EMBL" id="LZMT01000017">
    <property type="protein sequence ID" value="OBX64352.1"/>
    <property type="molecule type" value="Genomic_DNA"/>
</dbReference>